<dbReference type="PANTHER" id="PTHR43330:SF8">
    <property type="entry name" value="METHIONINE AMINOPEPTIDASE 1D, MITOCHONDRIAL"/>
    <property type="match status" value="1"/>
</dbReference>
<evidence type="ECO:0000313" key="8">
    <source>
        <dbReference type="Proteomes" id="UP000192247"/>
    </source>
</evidence>
<dbReference type="STRING" id="418985.A0A1V9X4R6"/>
<dbReference type="GO" id="GO:0070006">
    <property type="term" value="F:metalloaminopeptidase activity"/>
    <property type="evidence" value="ECO:0007669"/>
    <property type="project" value="InterPro"/>
</dbReference>
<dbReference type="HAMAP" id="MF_01974">
    <property type="entry name" value="MetAP_1"/>
    <property type="match status" value="1"/>
</dbReference>
<dbReference type="Proteomes" id="UP000192247">
    <property type="component" value="Unassembled WGS sequence"/>
</dbReference>
<dbReference type="GO" id="GO:0046872">
    <property type="term" value="F:metal ion binding"/>
    <property type="evidence" value="ECO:0007669"/>
    <property type="project" value="UniProtKB-KW"/>
</dbReference>
<dbReference type="Pfam" id="PF00557">
    <property type="entry name" value="Peptidase_M24"/>
    <property type="match status" value="1"/>
</dbReference>
<dbReference type="Gene3D" id="3.90.230.10">
    <property type="entry name" value="Creatinase/methionine aminopeptidase superfamily"/>
    <property type="match status" value="1"/>
</dbReference>
<sequence>QSGVVTGAPERPEIKSPDQIFRLADACQLARQVLDRIGAHVQEGITTEELDRLAHAFCVEKGAYPSPLNYKWYPKSICTSVNNVACHGIPDNRQLKDGDLVSVDVSVFLNGYHGDCAETYGVGNVDERGWNLIETAKYCLEAGIAVCRHGAKLSAIGDAIEGRAAESNCSVVPYFCGHGIGTYFHGPPDIFHFAADMDSDEKMCAGMTFTIEPVISEGGSDIVVLEDGWTAVSSDQSRSAQFEHTILVTPTGAEVLTGSSREF</sequence>
<keyword evidence="8" id="KW-1185">Reference proteome</keyword>
<comment type="similarity">
    <text evidence="5">Belongs to the peptidase M24A family.</text>
</comment>
<evidence type="ECO:0000256" key="5">
    <source>
        <dbReference type="RuleBase" id="RU003653"/>
    </source>
</evidence>
<comment type="catalytic activity">
    <reaction evidence="5">
        <text>Release of N-terminal amino acids, preferentially methionine, from peptides and arylamides.</text>
        <dbReference type="EC" id="3.4.11.18"/>
    </reaction>
</comment>
<dbReference type="InterPro" id="IPR002467">
    <property type="entry name" value="Pept_M24A_MAP1"/>
</dbReference>
<dbReference type="FunCoup" id="A0A1V9X4R6">
    <property type="interactions" value="127"/>
</dbReference>
<dbReference type="InterPro" id="IPR000994">
    <property type="entry name" value="Pept_M24"/>
</dbReference>
<dbReference type="InterPro" id="IPR036005">
    <property type="entry name" value="Creatinase/aminopeptidase-like"/>
</dbReference>
<dbReference type="PRINTS" id="PR00599">
    <property type="entry name" value="MAPEPTIDASE"/>
</dbReference>
<comment type="caution">
    <text evidence="7">The sequence shown here is derived from an EMBL/GenBank/DDBJ whole genome shotgun (WGS) entry which is preliminary data.</text>
</comment>
<evidence type="ECO:0000256" key="3">
    <source>
        <dbReference type="ARBA" id="ARBA00022723"/>
    </source>
</evidence>
<evidence type="ECO:0000313" key="7">
    <source>
        <dbReference type="EMBL" id="OQR68386.1"/>
    </source>
</evidence>
<dbReference type="InterPro" id="IPR001714">
    <property type="entry name" value="Pept_M24_MAP"/>
</dbReference>
<dbReference type="EMBL" id="MNPL01024949">
    <property type="protein sequence ID" value="OQR68386.1"/>
    <property type="molecule type" value="Genomic_DNA"/>
</dbReference>
<keyword evidence="4" id="KW-0378">Hydrolase</keyword>
<feature type="domain" description="Peptidase M24" evidence="6">
    <location>
        <begin position="24"/>
        <end position="250"/>
    </location>
</feature>
<dbReference type="EC" id="3.4.11.18" evidence="5"/>
<dbReference type="CDD" id="cd01086">
    <property type="entry name" value="MetAP1"/>
    <property type="match status" value="1"/>
</dbReference>
<proteinExistence type="inferred from homology"/>
<reference evidence="7 8" key="1">
    <citation type="journal article" date="2017" name="Gigascience">
        <title>Draft genome of the honey bee ectoparasitic mite, Tropilaelaps mercedesae, is shaped by the parasitic life history.</title>
        <authorList>
            <person name="Dong X."/>
            <person name="Armstrong S.D."/>
            <person name="Xia D."/>
            <person name="Makepeace B.L."/>
            <person name="Darby A.C."/>
            <person name="Kadowaki T."/>
        </authorList>
    </citation>
    <scope>NUCLEOTIDE SEQUENCE [LARGE SCALE GENOMIC DNA]</scope>
    <source>
        <strain evidence="7">Wuxi-XJTLU</strain>
    </source>
</reference>
<dbReference type="InParanoid" id="A0A1V9X4R6"/>
<feature type="non-terminal residue" evidence="7">
    <location>
        <position position="1"/>
    </location>
</feature>
<organism evidence="7 8">
    <name type="scientific">Tropilaelaps mercedesae</name>
    <dbReference type="NCBI Taxonomy" id="418985"/>
    <lineage>
        <taxon>Eukaryota</taxon>
        <taxon>Metazoa</taxon>
        <taxon>Ecdysozoa</taxon>
        <taxon>Arthropoda</taxon>
        <taxon>Chelicerata</taxon>
        <taxon>Arachnida</taxon>
        <taxon>Acari</taxon>
        <taxon>Parasitiformes</taxon>
        <taxon>Mesostigmata</taxon>
        <taxon>Gamasina</taxon>
        <taxon>Dermanyssoidea</taxon>
        <taxon>Laelapidae</taxon>
        <taxon>Tropilaelaps</taxon>
    </lineage>
</organism>
<evidence type="ECO:0000256" key="1">
    <source>
        <dbReference type="ARBA" id="ARBA00022438"/>
    </source>
</evidence>
<dbReference type="GO" id="GO:0006508">
    <property type="term" value="P:proteolysis"/>
    <property type="evidence" value="ECO:0007669"/>
    <property type="project" value="UniProtKB-KW"/>
</dbReference>
<dbReference type="OrthoDB" id="3209743at2759"/>
<dbReference type="PANTHER" id="PTHR43330">
    <property type="entry name" value="METHIONINE AMINOPEPTIDASE"/>
    <property type="match status" value="1"/>
</dbReference>
<keyword evidence="1 5" id="KW-0031">Aminopeptidase</keyword>
<comment type="function">
    <text evidence="5">Cotranslationally removes the N-terminal methionine from nascent proteins. The N-terminal methionine is often cleaved when the second residue in the primary sequence is small and uncharged (Met-Ala-, Cys, Gly, Pro, Ser, Thr, or Val).</text>
</comment>
<protein>
    <recommendedName>
        <fullName evidence="5">Methionine aminopeptidase</fullName>
        <ecNumber evidence="5">3.4.11.18</ecNumber>
    </recommendedName>
</protein>
<dbReference type="SUPFAM" id="SSF55920">
    <property type="entry name" value="Creatinase/aminopeptidase"/>
    <property type="match status" value="1"/>
</dbReference>
<dbReference type="AlphaFoldDB" id="A0A1V9X4R6"/>
<comment type="cofactor">
    <cofactor evidence="5">
        <name>Co(2+)</name>
        <dbReference type="ChEBI" id="CHEBI:48828"/>
    </cofactor>
    <cofactor evidence="5">
        <name>Zn(2+)</name>
        <dbReference type="ChEBI" id="CHEBI:29105"/>
    </cofactor>
    <cofactor evidence="5">
        <name>Mn(2+)</name>
        <dbReference type="ChEBI" id="CHEBI:29035"/>
    </cofactor>
    <cofactor evidence="5">
        <name>Fe(2+)</name>
        <dbReference type="ChEBI" id="CHEBI:29033"/>
    </cofactor>
    <text evidence="5">Binds 2 divalent metal cations per subunit. Has a high-affinity and a low affinity metal-binding site. The true nature of the physiological cofactor is under debate. The enzyme is active with cobalt, zinc, manganese or divalent iron ions.</text>
</comment>
<evidence type="ECO:0000256" key="2">
    <source>
        <dbReference type="ARBA" id="ARBA00022670"/>
    </source>
</evidence>
<dbReference type="PROSITE" id="PS00680">
    <property type="entry name" value="MAP_1"/>
    <property type="match status" value="1"/>
</dbReference>
<gene>
    <name evidence="7" type="ORF">BIW11_12944</name>
</gene>
<evidence type="ECO:0000256" key="4">
    <source>
        <dbReference type="ARBA" id="ARBA00022801"/>
    </source>
</evidence>
<dbReference type="GO" id="GO:0004239">
    <property type="term" value="F:initiator methionyl aminopeptidase activity"/>
    <property type="evidence" value="ECO:0007669"/>
    <property type="project" value="UniProtKB-EC"/>
</dbReference>
<accession>A0A1V9X4R6</accession>
<keyword evidence="3 5" id="KW-0479">Metal-binding</keyword>
<keyword evidence="2 5" id="KW-0645">Protease</keyword>
<name>A0A1V9X4R6_9ACAR</name>
<evidence type="ECO:0000259" key="6">
    <source>
        <dbReference type="Pfam" id="PF00557"/>
    </source>
</evidence>
<dbReference type="NCBIfam" id="TIGR00500">
    <property type="entry name" value="met_pdase_I"/>
    <property type="match status" value="1"/>
</dbReference>